<dbReference type="Proteomes" id="UP000195305">
    <property type="component" value="Unassembled WGS sequence"/>
</dbReference>
<evidence type="ECO:0000313" key="3">
    <source>
        <dbReference type="Proteomes" id="UP000195305"/>
    </source>
</evidence>
<accession>A0A1Y4SU01</accession>
<name>A0A1Y4SU01_9FIRM</name>
<proteinExistence type="predicted"/>
<sequence length="153" mass="18225">MERKIYFLTKICFFIVVIFVSIFLKTNQFLGYIAPIGAFDQTNTILQFNEFSKVLIVSSLLLLVLFFIYYRMSVLLSTVTLLDIFILLYYFIYFMITLTTRFSFYEFSGELAQLTLRLSSITFLQSYFLKIIPFGIILYIPIIYLFFIQKRNQ</sequence>
<organism evidence="2 3">
    <name type="scientific">Massilimicrobiota timonensis</name>
    <dbReference type="NCBI Taxonomy" id="1776392"/>
    <lineage>
        <taxon>Bacteria</taxon>
        <taxon>Bacillati</taxon>
        <taxon>Bacillota</taxon>
        <taxon>Erysipelotrichia</taxon>
        <taxon>Erysipelotrichales</taxon>
        <taxon>Erysipelotrichaceae</taxon>
        <taxon>Massilimicrobiota</taxon>
    </lineage>
</organism>
<keyword evidence="1" id="KW-0812">Transmembrane</keyword>
<keyword evidence="1" id="KW-1133">Transmembrane helix</keyword>
<dbReference type="AlphaFoldDB" id="A0A1Y4SU01"/>
<keyword evidence="1" id="KW-0472">Membrane</keyword>
<reference evidence="2 3" key="1">
    <citation type="journal article" date="2018" name="BMC Genomics">
        <title>Whole genome sequencing and function prediction of 133 gut anaerobes isolated from chicken caecum in pure cultures.</title>
        <authorList>
            <person name="Medvecky M."/>
            <person name="Cejkova D."/>
            <person name="Polansky O."/>
            <person name="Karasova D."/>
            <person name="Kubasova T."/>
            <person name="Cizek A."/>
            <person name="Rychlik I."/>
        </authorList>
    </citation>
    <scope>NUCLEOTIDE SEQUENCE [LARGE SCALE GENOMIC DNA]</scope>
    <source>
        <strain evidence="2 3">An13</strain>
    </source>
</reference>
<evidence type="ECO:0000256" key="1">
    <source>
        <dbReference type="SAM" id="Phobius"/>
    </source>
</evidence>
<keyword evidence="3" id="KW-1185">Reference proteome</keyword>
<feature type="transmembrane region" description="Helical" evidence="1">
    <location>
        <begin position="124"/>
        <end position="147"/>
    </location>
</feature>
<feature type="transmembrane region" description="Helical" evidence="1">
    <location>
        <begin position="84"/>
        <end position="104"/>
    </location>
</feature>
<gene>
    <name evidence="2" type="ORF">B5E75_10295</name>
</gene>
<protein>
    <submittedName>
        <fullName evidence="2">Uncharacterized protein</fullName>
    </submittedName>
</protein>
<evidence type="ECO:0000313" key="2">
    <source>
        <dbReference type="EMBL" id="OUQ33376.1"/>
    </source>
</evidence>
<feature type="transmembrane region" description="Helical" evidence="1">
    <location>
        <begin position="12"/>
        <end position="34"/>
    </location>
</feature>
<dbReference type="EMBL" id="NFLJ01000031">
    <property type="protein sequence ID" value="OUQ33376.1"/>
    <property type="molecule type" value="Genomic_DNA"/>
</dbReference>
<comment type="caution">
    <text evidence="2">The sequence shown here is derived from an EMBL/GenBank/DDBJ whole genome shotgun (WGS) entry which is preliminary data.</text>
</comment>
<feature type="transmembrane region" description="Helical" evidence="1">
    <location>
        <begin position="54"/>
        <end position="72"/>
    </location>
</feature>